<evidence type="ECO:0000313" key="3">
    <source>
        <dbReference type="Proteomes" id="UP000017396"/>
    </source>
</evidence>
<dbReference type="HOGENOM" id="CLU_1748502_0_0_3"/>
<dbReference type="Gene3D" id="3.40.1350.10">
    <property type="match status" value="1"/>
</dbReference>
<dbReference type="EMBL" id="CP003587">
    <property type="protein sequence ID" value="AGY57511.1"/>
    <property type="molecule type" value="Genomic_DNA"/>
</dbReference>
<dbReference type="eggNOG" id="ENOG5030SE9">
    <property type="taxonomic scope" value="Bacteria"/>
</dbReference>
<dbReference type="AlphaFoldDB" id="U5QF14"/>
<reference evidence="2 3" key="1">
    <citation type="journal article" date="2013" name="PLoS ONE">
        <title>Cultivation and Complete Genome Sequencing of Gloeobacter kilaueensis sp. nov., from a Lava Cave in Kilauea Caldera, Hawai'i.</title>
        <authorList>
            <person name="Saw J.H."/>
            <person name="Schatz M."/>
            <person name="Brown M.V."/>
            <person name="Kunkel D.D."/>
            <person name="Foster J.S."/>
            <person name="Shick H."/>
            <person name="Christensen S."/>
            <person name="Hou S."/>
            <person name="Wan X."/>
            <person name="Donachie S.P."/>
        </authorList>
    </citation>
    <scope>NUCLEOTIDE SEQUENCE [LARGE SCALE GENOMIC DNA]</scope>
    <source>
        <strain evidence="3">JS</strain>
    </source>
</reference>
<dbReference type="GO" id="GO:0003676">
    <property type="term" value="F:nucleic acid binding"/>
    <property type="evidence" value="ECO:0007669"/>
    <property type="project" value="InterPro"/>
</dbReference>
<dbReference type="RefSeq" id="WP_023172601.1">
    <property type="nucleotide sequence ID" value="NC_022600.1"/>
</dbReference>
<gene>
    <name evidence="2" type="ORF">GKIL_1265</name>
</gene>
<organism evidence="2 3">
    <name type="scientific">Gloeobacter kilaueensis (strain ATCC BAA-2537 / CCAP 1431/1 / ULC 316 / JS1)</name>
    <dbReference type="NCBI Taxonomy" id="1183438"/>
    <lineage>
        <taxon>Bacteria</taxon>
        <taxon>Bacillati</taxon>
        <taxon>Cyanobacteriota</taxon>
        <taxon>Cyanophyceae</taxon>
        <taxon>Gloeobacterales</taxon>
        <taxon>Gloeobacteraceae</taxon>
        <taxon>Gloeobacter</taxon>
    </lineage>
</organism>
<dbReference type="OrthoDB" id="484489at2"/>
<protein>
    <submittedName>
        <fullName evidence="2">Endonuclease</fullName>
    </submittedName>
</protein>
<dbReference type="Proteomes" id="UP000017396">
    <property type="component" value="Chromosome"/>
</dbReference>
<evidence type="ECO:0000259" key="1">
    <source>
        <dbReference type="Pfam" id="PF11645"/>
    </source>
</evidence>
<keyword evidence="3" id="KW-1185">Reference proteome</keyword>
<dbReference type="KEGG" id="glj:GKIL_1265"/>
<evidence type="ECO:0000313" key="2">
    <source>
        <dbReference type="EMBL" id="AGY57511.1"/>
    </source>
</evidence>
<proteinExistence type="predicted"/>
<keyword evidence="2" id="KW-0378">Hydrolase</keyword>
<keyword evidence="2" id="KW-0540">Nuclease</keyword>
<dbReference type="InterPro" id="IPR011856">
    <property type="entry name" value="tRNA_endonuc-like_dom_sf"/>
</dbReference>
<keyword evidence="2" id="KW-0255">Endonuclease</keyword>
<feature type="domain" description="PD(D/E)XK endonuclease" evidence="1">
    <location>
        <begin position="1"/>
        <end position="137"/>
    </location>
</feature>
<sequence length="153" mass="17586">MDTKLRGDVAEQAAILQALNHELGVLRPIGDRLPYDLVFDVSGTLFKIQVKCAWLDLSSGNYVVDNRRTKTNRRVMLREAYRVSDFDFALAYIQPIDLFYVFPVHIFIDYGSEIHLVEADKRQRKPLSATYRDAWHLILQKAQTEPCKDAGLS</sequence>
<name>U5QF14_GLOK1</name>
<accession>U5QF14</accession>
<dbReference type="Pfam" id="PF11645">
    <property type="entry name" value="PDDEXK_5"/>
    <property type="match status" value="1"/>
</dbReference>
<dbReference type="GO" id="GO:0004519">
    <property type="term" value="F:endonuclease activity"/>
    <property type="evidence" value="ECO:0007669"/>
    <property type="project" value="UniProtKB-KW"/>
</dbReference>
<dbReference type="InterPro" id="IPR021671">
    <property type="entry name" value="PD(D/E)XK_Endonuc"/>
</dbReference>